<evidence type="ECO:0000256" key="1">
    <source>
        <dbReference type="SAM" id="SignalP"/>
    </source>
</evidence>
<feature type="chain" id="PRO_5038455814" description="Autotransporter domain-containing protein" evidence="1">
    <location>
        <begin position="22"/>
        <end position="867"/>
    </location>
</feature>
<organism evidence="3 4">
    <name type="scientific">Candidatus Scatousia excrementipullorum</name>
    <dbReference type="NCBI Taxonomy" id="2840936"/>
    <lineage>
        <taxon>Bacteria</taxon>
        <taxon>Candidatus Scatousia</taxon>
    </lineage>
</organism>
<dbReference type="Proteomes" id="UP000823632">
    <property type="component" value="Unassembled WGS sequence"/>
</dbReference>
<protein>
    <recommendedName>
        <fullName evidence="2">Autotransporter domain-containing protein</fullName>
    </recommendedName>
</protein>
<dbReference type="AlphaFoldDB" id="A0A9D9GZI9"/>
<dbReference type="Gene3D" id="2.40.128.130">
    <property type="entry name" value="Autotransporter beta-domain"/>
    <property type="match status" value="1"/>
</dbReference>
<reference evidence="3" key="1">
    <citation type="submission" date="2020-10" db="EMBL/GenBank/DDBJ databases">
        <authorList>
            <person name="Gilroy R."/>
        </authorList>
    </citation>
    <scope>NUCLEOTIDE SEQUENCE</scope>
    <source>
        <strain evidence="3">10192</strain>
    </source>
</reference>
<evidence type="ECO:0000259" key="2">
    <source>
        <dbReference type="PROSITE" id="PS51208"/>
    </source>
</evidence>
<comment type="caution">
    <text evidence="3">The sequence shown here is derived from an EMBL/GenBank/DDBJ whole genome shotgun (WGS) entry which is preliminary data.</text>
</comment>
<feature type="signal peptide" evidence="1">
    <location>
        <begin position="1"/>
        <end position="21"/>
    </location>
</feature>
<accession>A0A9D9GZI9</accession>
<evidence type="ECO:0000313" key="3">
    <source>
        <dbReference type="EMBL" id="MBO8430836.1"/>
    </source>
</evidence>
<dbReference type="SMART" id="SM00869">
    <property type="entry name" value="Autotransporter"/>
    <property type="match status" value="1"/>
</dbReference>
<gene>
    <name evidence="3" type="ORF">IAC76_05565</name>
</gene>
<dbReference type="SUPFAM" id="SSF51126">
    <property type="entry name" value="Pectin lyase-like"/>
    <property type="match status" value="1"/>
</dbReference>
<sequence>MKLCQKFLLVIFMFIALKANANDIQVSTFTQLIDSNPVSGDTIEFTNDLFSDETIGNHFINLDINFEGHNHYIYGDNEFGGFVLNQDSLFNEVGIRNCQGQEYNRSKFAGAIFNSGGSADINNSDFFGNFVDANNVNFGVGGAVYNLNGGTVNIDNTLFEANYTNGAASYGGAVANGYQSGNTAVMTINNSEFKNNYSTGSLFPYGGALYNRGIVTINNTTFDGNYAEATGNAVSYGGALFNDGEMSINNSSLTNNYGTGGNNSIGFGGAIYNTANLTITNSLIKDNYLETTLYGDGGAIYNAANGTLTIENSTLEDNTIISSVPQGNGGAVYNSGQFIIENATFQNNYDRAGDLNDIHNTDTGIIDFNGGGTTNVLSGISGLGTLNKNDSGTLNLGGKNENYTGTFNFNGGTLNLLADASYFNSVNTNFGNNINFNMQNSRINNVNFGNLNLNGTANIYPDVDFNTNTMDRINADSLSGSGSLFVRNLALEGTPEGQYISIPFADSVLKDYVSYNNTTIKTPIYDYFSSYNAGDGNFEFSRQGFNSSVFIPAVAAQLAGYLTQIETYKNVFSNLDMVMIAPPDARLGFNIENKTASAGGQIPFSPLYMPEQRNGVWFKPYTTFEKVQLKNGPDVSNVSYGSLIGVESGLVDLKDGWKTLYGGYAAYNGSHQAFNGNSIYNNGGLIGADAAFYKGKFFTIWTANVGANVAEASTDFGHDDFAMLNTGIAEKTGYNFETFDRKLIIQPSLLMSYTFVNTFDYTASSGVDYNADPLHAIHIEPQIKLIGNFKNYLQPYISVSFIWNIIDDTRFRANDVYLPELSVKPYVQYGLGVQKRWGERLTGFVETMIRNGGRNGIALMFGLRFSI</sequence>
<proteinExistence type="predicted"/>
<dbReference type="InterPro" id="IPR036709">
    <property type="entry name" value="Autotransporte_beta_dom_sf"/>
</dbReference>
<reference evidence="3" key="2">
    <citation type="journal article" date="2021" name="PeerJ">
        <title>Extensive microbial diversity within the chicken gut microbiome revealed by metagenomics and culture.</title>
        <authorList>
            <person name="Gilroy R."/>
            <person name="Ravi A."/>
            <person name="Getino M."/>
            <person name="Pursley I."/>
            <person name="Horton D.L."/>
            <person name="Alikhan N.F."/>
            <person name="Baker D."/>
            <person name="Gharbi K."/>
            <person name="Hall N."/>
            <person name="Watson M."/>
            <person name="Adriaenssens E.M."/>
            <person name="Foster-Nyarko E."/>
            <person name="Jarju S."/>
            <person name="Secka A."/>
            <person name="Antonio M."/>
            <person name="Oren A."/>
            <person name="Chaudhuri R.R."/>
            <person name="La Ragione R."/>
            <person name="Hildebrand F."/>
            <person name="Pallen M.J."/>
        </authorList>
    </citation>
    <scope>NUCLEOTIDE SEQUENCE</scope>
    <source>
        <strain evidence="3">10192</strain>
    </source>
</reference>
<dbReference type="InterPro" id="IPR011050">
    <property type="entry name" value="Pectin_lyase_fold/virulence"/>
</dbReference>
<keyword evidence="1" id="KW-0732">Signal</keyword>
<dbReference type="Gene3D" id="2.160.20.20">
    <property type="match status" value="1"/>
</dbReference>
<feature type="domain" description="Autotransporter" evidence="2">
    <location>
        <begin position="609"/>
        <end position="867"/>
    </location>
</feature>
<dbReference type="SUPFAM" id="SSF103515">
    <property type="entry name" value="Autotransporter"/>
    <property type="match status" value="1"/>
</dbReference>
<dbReference type="PROSITE" id="PS51208">
    <property type="entry name" value="AUTOTRANSPORTER"/>
    <property type="match status" value="1"/>
</dbReference>
<dbReference type="EMBL" id="JADIND010000114">
    <property type="protein sequence ID" value="MBO8430836.1"/>
    <property type="molecule type" value="Genomic_DNA"/>
</dbReference>
<dbReference type="InterPro" id="IPR012332">
    <property type="entry name" value="Autotransporter_pectin_lyase_C"/>
</dbReference>
<evidence type="ECO:0000313" key="4">
    <source>
        <dbReference type="Proteomes" id="UP000823632"/>
    </source>
</evidence>
<dbReference type="InterPro" id="IPR005546">
    <property type="entry name" value="Autotransporte_beta"/>
</dbReference>
<name>A0A9D9GZI9_9BACT</name>